<reference evidence="1" key="1">
    <citation type="journal article" date="2020" name="Stud. Mycol.">
        <title>101 Dothideomycetes genomes: a test case for predicting lifestyles and emergence of pathogens.</title>
        <authorList>
            <person name="Haridas S."/>
            <person name="Albert R."/>
            <person name="Binder M."/>
            <person name="Bloem J."/>
            <person name="Labutti K."/>
            <person name="Salamov A."/>
            <person name="Andreopoulos B."/>
            <person name="Baker S."/>
            <person name="Barry K."/>
            <person name="Bills G."/>
            <person name="Bluhm B."/>
            <person name="Cannon C."/>
            <person name="Castanera R."/>
            <person name="Culley D."/>
            <person name="Daum C."/>
            <person name="Ezra D."/>
            <person name="Gonzalez J."/>
            <person name="Henrissat B."/>
            <person name="Kuo A."/>
            <person name="Liang C."/>
            <person name="Lipzen A."/>
            <person name="Lutzoni F."/>
            <person name="Magnuson J."/>
            <person name="Mondo S."/>
            <person name="Nolan M."/>
            <person name="Ohm R."/>
            <person name="Pangilinan J."/>
            <person name="Park H.-J."/>
            <person name="Ramirez L."/>
            <person name="Alfaro M."/>
            <person name="Sun H."/>
            <person name="Tritt A."/>
            <person name="Yoshinaga Y."/>
            <person name="Zwiers L.-H."/>
            <person name="Turgeon B."/>
            <person name="Goodwin S."/>
            <person name="Spatafora J."/>
            <person name="Crous P."/>
            <person name="Grigoriev I."/>
        </authorList>
    </citation>
    <scope>NUCLEOTIDE SEQUENCE</scope>
    <source>
        <strain evidence="1">CBS 525.71</strain>
    </source>
</reference>
<sequence length="149" mass="16862">MNGILGTYTWYNWYTWHVYLVQLVYLVQSVYLAQSVYSAQSVYLAWSVYSTQSVYLAWSVYSTQSVYLVQSVYSVPSNPSNLSNPLLMYIASRHAALMASCSTLSINFVIGISLALEPDCERGPAGDTNCSLRWKDWWKDGSGLLEIRV</sequence>
<gene>
    <name evidence="1" type="ORF">BU25DRAFT_33437</name>
</gene>
<comment type="caution">
    <text evidence="1">The sequence shown here is derived from an EMBL/GenBank/DDBJ whole genome shotgun (WGS) entry which is preliminary data.</text>
</comment>
<organism evidence="1 2">
    <name type="scientific">Macroventuria anomochaeta</name>
    <dbReference type="NCBI Taxonomy" id="301207"/>
    <lineage>
        <taxon>Eukaryota</taxon>
        <taxon>Fungi</taxon>
        <taxon>Dikarya</taxon>
        <taxon>Ascomycota</taxon>
        <taxon>Pezizomycotina</taxon>
        <taxon>Dothideomycetes</taxon>
        <taxon>Pleosporomycetidae</taxon>
        <taxon>Pleosporales</taxon>
        <taxon>Pleosporineae</taxon>
        <taxon>Didymellaceae</taxon>
        <taxon>Macroventuria</taxon>
    </lineage>
</organism>
<keyword evidence="2" id="KW-1185">Reference proteome</keyword>
<evidence type="ECO:0000313" key="2">
    <source>
        <dbReference type="Proteomes" id="UP000799754"/>
    </source>
</evidence>
<dbReference type="Proteomes" id="UP000799754">
    <property type="component" value="Unassembled WGS sequence"/>
</dbReference>
<name>A0ACB6S202_9PLEO</name>
<dbReference type="EMBL" id="MU006713">
    <property type="protein sequence ID" value="KAF2628311.1"/>
    <property type="molecule type" value="Genomic_DNA"/>
</dbReference>
<accession>A0ACB6S202</accession>
<protein>
    <submittedName>
        <fullName evidence="1">Uncharacterized protein</fullName>
    </submittedName>
</protein>
<evidence type="ECO:0000313" key="1">
    <source>
        <dbReference type="EMBL" id="KAF2628311.1"/>
    </source>
</evidence>
<proteinExistence type="predicted"/>